<keyword evidence="1 3" id="KW-0378">Hydrolase</keyword>
<dbReference type="Pfam" id="PF07859">
    <property type="entry name" value="Abhydrolase_3"/>
    <property type="match status" value="1"/>
</dbReference>
<protein>
    <submittedName>
        <fullName evidence="3">Alpha/Beta hydrolase protein</fullName>
    </submittedName>
</protein>
<sequence length="339" mass="36813">MADFTRYSSGPAPEWIQFEKTWKRPASPAAATLEERRDLANARTAKLFADVLSRPDAGLDVADFDIPTTNGVRIPIRLYKPHQGSSSPLDTQVGLPLYISFHGGGYHLGSLETEDPFCRQIALSTGAVVLNVNYRHTPAWTFPAPVDDAWSAFSWVAANGALHGIDLERIFVGGVSAGASLAISVARRALGQHDASIPRVRGLVLGTPSTVHPDHFPVELLQGSRSSLETNADAPFLNTAIIRSFLDLYKPDPTDPNVSPLLLPSTEFLGLCPVSLHIAGLDPLRDEGLLMEEKLRAAGVETTLHVYPGVPHAFMSLPTLPSAQKWRAGMQQDLRGWME</sequence>
<feature type="domain" description="Alpha/beta hydrolase fold-3" evidence="2">
    <location>
        <begin position="99"/>
        <end position="315"/>
    </location>
</feature>
<evidence type="ECO:0000313" key="4">
    <source>
        <dbReference type="Proteomes" id="UP001303115"/>
    </source>
</evidence>
<dbReference type="AlphaFoldDB" id="A0AAN6SLJ8"/>
<evidence type="ECO:0000259" key="2">
    <source>
        <dbReference type="Pfam" id="PF07859"/>
    </source>
</evidence>
<dbReference type="GO" id="GO:0016787">
    <property type="term" value="F:hydrolase activity"/>
    <property type="evidence" value="ECO:0007669"/>
    <property type="project" value="UniProtKB-KW"/>
</dbReference>
<evidence type="ECO:0000313" key="3">
    <source>
        <dbReference type="EMBL" id="KAK4032114.1"/>
    </source>
</evidence>
<dbReference type="EMBL" id="MU854648">
    <property type="protein sequence ID" value="KAK4032114.1"/>
    <property type="molecule type" value="Genomic_DNA"/>
</dbReference>
<dbReference type="InterPro" id="IPR050300">
    <property type="entry name" value="GDXG_lipolytic_enzyme"/>
</dbReference>
<organism evidence="3 4">
    <name type="scientific">Parachaetomium inaequale</name>
    <dbReference type="NCBI Taxonomy" id="2588326"/>
    <lineage>
        <taxon>Eukaryota</taxon>
        <taxon>Fungi</taxon>
        <taxon>Dikarya</taxon>
        <taxon>Ascomycota</taxon>
        <taxon>Pezizomycotina</taxon>
        <taxon>Sordariomycetes</taxon>
        <taxon>Sordariomycetidae</taxon>
        <taxon>Sordariales</taxon>
        <taxon>Chaetomiaceae</taxon>
        <taxon>Parachaetomium</taxon>
    </lineage>
</organism>
<dbReference type="InterPro" id="IPR013094">
    <property type="entry name" value="AB_hydrolase_3"/>
</dbReference>
<gene>
    <name evidence="3" type="ORF">C8A01DRAFT_41451</name>
</gene>
<dbReference type="InterPro" id="IPR029058">
    <property type="entry name" value="AB_hydrolase_fold"/>
</dbReference>
<dbReference type="Proteomes" id="UP001303115">
    <property type="component" value="Unassembled WGS sequence"/>
</dbReference>
<dbReference type="PANTHER" id="PTHR48081:SF8">
    <property type="entry name" value="ALPHA_BETA HYDROLASE FOLD-3 DOMAIN-CONTAINING PROTEIN-RELATED"/>
    <property type="match status" value="1"/>
</dbReference>
<name>A0AAN6SLJ8_9PEZI</name>
<keyword evidence="4" id="KW-1185">Reference proteome</keyword>
<dbReference type="Gene3D" id="3.40.50.1820">
    <property type="entry name" value="alpha/beta hydrolase"/>
    <property type="match status" value="1"/>
</dbReference>
<evidence type="ECO:0000256" key="1">
    <source>
        <dbReference type="ARBA" id="ARBA00022801"/>
    </source>
</evidence>
<dbReference type="SUPFAM" id="SSF53474">
    <property type="entry name" value="alpha/beta-Hydrolases"/>
    <property type="match status" value="1"/>
</dbReference>
<reference evidence="4" key="1">
    <citation type="journal article" date="2023" name="Mol. Phylogenet. Evol.">
        <title>Genome-scale phylogeny and comparative genomics of the fungal order Sordariales.</title>
        <authorList>
            <person name="Hensen N."/>
            <person name="Bonometti L."/>
            <person name="Westerberg I."/>
            <person name="Brannstrom I.O."/>
            <person name="Guillou S."/>
            <person name="Cros-Aarteil S."/>
            <person name="Calhoun S."/>
            <person name="Haridas S."/>
            <person name="Kuo A."/>
            <person name="Mondo S."/>
            <person name="Pangilinan J."/>
            <person name="Riley R."/>
            <person name="LaButti K."/>
            <person name="Andreopoulos B."/>
            <person name="Lipzen A."/>
            <person name="Chen C."/>
            <person name="Yan M."/>
            <person name="Daum C."/>
            <person name="Ng V."/>
            <person name="Clum A."/>
            <person name="Steindorff A."/>
            <person name="Ohm R.A."/>
            <person name="Martin F."/>
            <person name="Silar P."/>
            <person name="Natvig D.O."/>
            <person name="Lalanne C."/>
            <person name="Gautier V."/>
            <person name="Ament-Velasquez S.L."/>
            <person name="Kruys A."/>
            <person name="Hutchinson M.I."/>
            <person name="Powell A.J."/>
            <person name="Barry K."/>
            <person name="Miller A.N."/>
            <person name="Grigoriev I.V."/>
            <person name="Debuchy R."/>
            <person name="Gladieux P."/>
            <person name="Hiltunen Thoren M."/>
            <person name="Johannesson H."/>
        </authorList>
    </citation>
    <scope>NUCLEOTIDE SEQUENCE [LARGE SCALE GENOMIC DNA]</scope>
    <source>
        <strain evidence="4">CBS 284.82</strain>
    </source>
</reference>
<proteinExistence type="predicted"/>
<comment type="caution">
    <text evidence="3">The sequence shown here is derived from an EMBL/GenBank/DDBJ whole genome shotgun (WGS) entry which is preliminary data.</text>
</comment>
<accession>A0AAN6SLJ8</accession>
<dbReference type="PANTHER" id="PTHR48081">
    <property type="entry name" value="AB HYDROLASE SUPERFAMILY PROTEIN C4A8.06C"/>
    <property type="match status" value="1"/>
</dbReference>